<name>A0A9Q0II44_9TELE</name>
<accession>A0A9Q0II44</accession>
<sequence>MERPRGERGAVITHPGPGWSGLIPHPGPGGLDSSHIQVLGGLDSSHIQVLGGLDSSHIQVLGGLDSSHIQVLGGLDSSHIQVLGGLDSLFVVLSDESRTTLSPVGTTPASLFGTSPSWRSSSWSTVSVLCHRCHSSCSAKKGPTQCSHDPLQQYPVGSPMERVSLDILGPYDQDQVWSEQDVLVLCQRSCTETRGGTLRPRGSVRPADSWESGKPGPRNSHC</sequence>
<dbReference type="EMBL" id="JANIIK010000047">
    <property type="protein sequence ID" value="KAJ3601347.1"/>
    <property type="molecule type" value="Genomic_DNA"/>
</dbReference>
<organism evidence="2 3">
    <name type="scientific">Muraenolepis orangiensis</name>
    <name type="common">Patagonian moray cod</name>
    <dbReference type="NCBI Taxonomy" id="630683"/>
    <lineage>
        <taxon>Eukaryota</taxon>
        <taxon>Metazoa</taxon>
        <taxon>Chordata</taxon>
        <taxon>Craniata</taxon>
        <taxon>Vertebrata</taxon>
        <taxon>Euteleostomi</taxon>
        <taxon>Actinopterygii</taxon>
        <taxon>Neopterygii</taxon>
        <taxon>Teleostei</taxon>
        <taxon>Neoteleostei</taxon>
        <taxon>Acanthomorphata</taxon>
        <taxon>Zeiogadaria</taxon>
        <taxon>Gadariae</taxon>
        <taxon>Gadiformes</taxon>
        <taxon>Muraenolepidoidei</taxon>
        <taxon>Muraenolepididae</taxon>
        <taxon>Muraenolepis</taxon>
    </lineage>
</organism>
<proteinExistence type="predicted"/>
<protein>
    <submittedName>
        <fullName evidence="2">Uncharacterized protein</fullName>
    </submittedName>
</protein>
<evidence type="ECO:0000256" key="1">
    <source>
        <dbReference type="SAM" id="MobiDB-lite"/>
    </source>
</evidence>
<dbReference type="Proteomes" id="UP001148018">
    <property type="component" value="Unassembled WGS sequence"/>
</dbReference>
<dbReference type="OrthoDB" id="8892477at2759"/>
<dbReference type="AlphaFoldDB" id="A0A9Q0II44"/>
<feature type="region of interest" description="Disordered" evidence="1">
    <location>
        <begin position="196"/>
        <end position="222"/>
    </location>
</feature>
<gene>
    <name evidence="2" type="ORF">NHX12_032318</name>
</gene>
<evidence type="ECO:0000313" key="3">
    <source>
        <dbReference type="Proteomes" id="UP001148018"/>
    </source>
</evidence>
<evidence type="ECO:0000313" key="2">
    <source>
        <dbReference type="EMBL" id="KAJ3601347.1"/>
    </source>
</evidence>
<reference evidence="2" key="1">
    <citation type="submission" date="2022-07" db="EMBL/GenBank/DDBJ databases">
        <title>Chromosome-level genome of Muraenolepis orangiensis.</title>
        <authorList>
            <person name="Kim J."/>
        </authorList>
    </citation>
    <scope>NUCLEOTIDE SEQUENCE</scope>
    <source>
        <strain evidence="2">KU_S4_2022</strain>
        <tissue evidence="2">Muscle</tissue>
    </source>
</reference>
<comment type="caution">
    <text evidence="2">The sequence shown here is derived from an EMBL/GenBank/DDBJ whole genome shotgun (WGS) entry which is preliminary data.</text>
</comment>
<keyword evidence="3" id="KW-1185">Reference proteome</keyword>